<feature type="domain" description="HTH gntR-type" evidence="5">
    <location>
        <begin position="20"/>
        <end position="87"/>
    </location>
</feature>
<dbReference type="PROSITE" id="PS50949">
    <property type="entry name" value="HTH_GNTR"/>
    <property type="match status" value="1"/>
</dbReference>
<dbReference type="Proteomes" id="UP000298781">
    <property type="component" value="Chromosome"/>
</dbReference>
<dbReference type="KEGG" id="pstg:E8M01_19760"/>
<dbReference type="InterPro" id="IPR036388">
    <property type="entry name" value="WH-like_DNA-bd_sf"/>
</dbReference>
<dbReference type="InterPro" id="IPR008920">
    <property type="entry name" value="TF_FadR/GntR_C"/>
</dbReference>
<dbReference type="EMBL" id="CP039690">
    <property type="protein sequence ID" value="QCI66252.1"/>
    <property type="molecule type" value="Genomic_DNA"/>
</dbReference>
<proteinExistence type="predicted"/>
<evidence type="ECO:0000256" key="1">
    <source>
        <dbReference type="ARBA" id="ARBA00023015"/>
    </source>
</evidence>
<gene>
    <name evidence="6" type="ORF">E8M01_19760</name>
</gene>
<dbReference type="InterPro" id="IPR036390">
    <property type="entry name" value="WH_DNA-bd_sf"/>
</dbReference>
<dbReference type="InterPro" id="IPR000524">
    <property type="entry name" value="Tscrpt_reg_HTH_GntR"/>
</dbReference>
<accession>A0A4D7BE37</accession>
<protein>
    <submittedName>
        <fullName evidence="6">GntR family transcriptional regulator</fullName>
    </submittedName>
</protein>
<dbReference type="Gene3D" id="1.10.10.10">
    <property type="entry name" value="Winged helix-like DNA-binding domain superfamily/Winged helix DNA-binding domain"/>
    <property type="match status" value="1"/>
</dbReference>
<dbReference type="SMART" id="SM00345">
    <property type="entry name" value="HTH_GNTR"/>
    <property type="match status" value="1"/>
</dbReference>
<dbReference type="GO" id="GO:0003677">
    <property type="term" value="F:DNA binding"/>
    <property type="evidence" value="ECO:0007669"/>
    <property type="project" value="UniProtKB-KW"/>
</dbReference>
<dbReference type="GO" id="GO:0003700">
    <property type="term" value="F:DNA-binding transcription factor activity"/>
    <property type="evidence" value="ECO:0007669"/>
    <property type="project" value="InterPro"/>
</dbReference>
<dbReference type="SMART" id="SM00895">
    <property type="entry name" value="FCD"/>
    <property type="match status" value="1"/>
</dbReference>
<dbReference type="PANTHER" id="PTHR43537:SF51">
    <property type="entry name" value="HTH-TYPE TRANSCRIPTIONAL REGULATOR LGOR-RELATED"/>
    <property type="match status" value="1"/>
</dbReference>
<organism evidence="6 7">
    <name type="scientific">Phreatobacter stygius</name>
    <dbReference type="NCBI Taxonomy" id="1940610"/>
    <lineage>
        <taxon>Bacteria</taxon>
        <taxon>Pseudomonadati</taxon>
        <taxon>Pseudomonadota</taxon>
        <taxon>Alphaproteobacteria</taxon>
        <taxon>Hyphomicrobiales</taxon>
        <taxon>Phreatobacteraceae</taxon>
        <taxon>Phreatobacter</taxon>
    </lineage>
</organism>
<dbReference type="SUPFAM" id="SSF46785">
    <property type="entry name" value="Winged helix' DNA-binding domain"/>
    <property type="match status" value="1"/>
</dbReference>
<evidence type="ECO:0000313" key="6">
    <source>
        <dbReference type="EMBL" id="QCI66252.1"/>
    </source>
</evidence>
<dbReference type="InterPro" id="IPR011711">
    <property type="entry name" value="GntR_C"/>
</dbReference>
<evidence type="ECO:0000313" key="7">
    <source>
        <dbReference type="Proteomes" id="UP000298781"/>
    </source>
</evidence>
<dbReference type="OrthoDB" id="7192778at2"/>
<evidence type="ECO:0000259" key="5">
    <source>
        <dbReference type="PROSITE" id="PS50949"/>
    </source>
</evidence>
<dbReference type="PANTHER" id="PTHR43537">
    <property type="entry name" value="TRANSCRIPTIONAL REGULATOR, GNTR FAMILY"/>
    <property type="match status" value="1"/>
</dbReference>
<dbReference type="AlphaFoldDB" id="A0A4D7BE37"/>
<keyword evidence="1" id="KW-0805">Transcription regulation</keyword>
<keyword evidence="7" id="KW-1185">Reference proteome</keyword>
<keyword evidence="2" id="KW-0238">DNA-binding</keyword>
<evidence type="ECO:0000256" key="3">
    <source>
        <dbReference type="ARBA" id="ARBA00023163"/>
    </source>
</evidence>
<sequence>MEQSRLMAKASRTDTGPRATTRSGSLAERLRQALLDGLFAPASRLNEVHLSRTLSVSRTPLRAALQMLAGEGLLHYTPNKGFTVPEQSLSSIVDAYEMRALAEGLAARLAAERGLSETARAALDASLTAGDAALADTADPSKRRAAYADANEIFHGTIHEAAGSSLVKDVVRLCQRVPQASAHNIVAFDLDDMRQRHALHHRIYEAIICREPREAEALMRQHVLSVKLSMARAFGRRGPAEMATPETERAAADTLAAALREPRV</sequence>
<evidence type="ECO:0000256" key="4">
    <source>
        <dbReference type="SAM" id="MobiDB-lite"/>
    </source>
</evidence>
<dbReference type="Pfam" id="PF07729">
    <property type="entry name" value="FCD"/>
    <property type="match status" value="1"/>
</dbReference>
<reference evidence="6 7" key="1">
    <citation type="submission" date="2019-04" db="EMBL/GenBank/DDBJ databases">
        <title>Phreatobacter aquaticus sp. nov.</title>
        <authorList>
            <person name="Choi A."/>
        </authorList>
    </citation>
    <scope>NUCLEOTIDE SEQUENCE [LARGE SCALE GENOMIC DNA]</scope>
    <source>
        <strain evidence="6 7">KCTC 52518</strain>
    </source>
</reference>
<dbReference type="Pfam" id="PF00392">
    <property type="entry name" value="GntR"/>
    <property type="match status" value="1"/>
</dbReference>
<keyword evidence="3" id="KW-0804">Transcription</keyword>
<evidence type="ECO:0000256" key="2">
    <source>
        <dbReference type="ARBA" id="ARBA00023125"/>
    </source>
</evidence>
<name>A0A4D7BE37_9HYPH</name>
<dbReference type="Gene3D" id="1.20.120.530">
    <property type="entry name" value="GntR ligand-binding domain-like"/>
    <property type="match status" value="1"/>
</dbReference>
<feature type="region of interest" description="Disordered" evidence="4">
    <location>
        <begin position="1"/>
        <end position="24"/>
    </location>
</feature>
<dbReference type="SUPFAM" id="SSF48008">
    <property type="entry name" value="GntR ligand-binding domain-like"/>
    <property type="match status" value="1"/>
</dbReference>